<reference evidence="2" key="1">
    <citation type="journal article" date="2019" name="Int. J. Syst. Evol. Microbiol.">
        <title>The Global Catalogue of Microorganisms (GCM) 10K type strain sequencing project: providing services to taxonomists for standard genome sequencing and annotation.</title>
        <authorList>
            <consortium name="The Broad Institute Genomics Platform"/>
            <consortium name="The Broad Institute Genome Sequencing Center for Infectious Disease"/>
            <person name="Wu L."/>
            <person name="Ma J."/>
        </authorList>
    </citation>
    <scope>NUCLEOTIDE SEQUENCE [LARGE SCALE GENOMIC DNA]</scope>
    <source>
        <strain evidence="2">CCUG 43117</strain>
    </source>
</reference>
<sequence>MPRTPLDPEIEAGLRLMPAREAIETALKLTASLAAGIAFLGVAHEDAHPINRSFDDMREWLRQKGDVDVVSIDELIQLVERVCFQIWALSAFQPDPVKSQLRKLVEPVCGPPTTLVK</sequence>
<dbReference type="Proteomes" id="UP001596060">
    <property type="component" value="Unassembled WGS sequence"/>
</dbReference>
<name>A0ABW0NX24_9HYPH</name>
<keyword evidence="2" id="KW-1185">Reference proteome</keyword>
<comment type="caution">
    <text evidence="1">The sequence shown here is derived from an EMBL/GenBank/DDBJ whole genome shotgun (WGS) entry which is preliminary data.</text>
</comment>
<evidence type="ECO:0000313" key="1">
    <source>
        <dbReference type="EMBL" id="MFC5505026.1"/>
    </source>
</evidence>
<accession>A0ABW0NX24</accession>
<evidence type="ECO:0000313" key="2">
    <source>
        <dbReference type="Proteomes" id="UP001596060"/>
    </source>
</evidence>
<proteinExistence type="predicted"/>
<dbReference type="EMBL" id="JBHSLU010000011">
    <property type="protein sequence ID" value="MFC5505026.1"/>
    <property type="molecule type" value="Genomic_DNA"/>
</dbReference>
<dbReference type="RefSeq" id="WP_377816085.1">
    <property type="nucleotide sequence ID" value="NZ_JBHSLU010000011.1"/>
</dbReference>
<organism evidence="1 2">
    <name type="scientific">Bosea massiliensis</name>
    <dbReference type="NCBI Taxonomy" id="151419"/>
    <lineage>
        <taxon>Bacteria</taxon>
        <taxon>Pseudomonadati</taxon>
        <taxon>Pseudomonadota</taxon>
        <taxon>Alphaproteobacteria</taxon>
        <taxon>Hyphomicrobiales</taxon>
        <taxon>Boseaceae</taxon>
        <taxon>Bosea</taxon>
    </lineage>
</organism>
<gene>
    <name evidence="1" type="ORF">ACFPN9_07125</name>
</gene>
<protein>
    <submittedName>
        <fullName evidence="1">Uncharacterized protein</fullName>
    </submittedName>
</protein>